<evidence type="ECO:0000256" key="1">
    <source>
        <dbReference type="SAM" id="MobiDB-lite"/>
    </source>
</evidence>
<reference evidence="2 3" key="1">
    <citation type="submission" date="2014-11" db="EMBL/GenBank/DDBJ databases">
        <title>Draft Genome Sequence of Brevibacterium linens AE038-8.</title>
        <authorList>
            <person name="Maizel D."/>
            <person name="Utturkar S.M."/>
            <person name="Brown S.D."/>
            <person name="Ferrero M."/>
            <person name="Rosen B.P."/>
        </authorList>
    </citation>
    <scope>NUCLEOTIDE SEQUENCE [LARGE SCALE GENOMIC DNA]</scope>
    <source>
        <strain evidence="2 3">AE038-8</strain>
    </source>
</reference>
<dbReference type="InterPro" id="IPR051910">
    <property type="entry name" value="ComF/GntX_DNA_util-trans"/>
</dbReference>
<keyword evidence="3" id="KW-1185">Reference proteome</keyword>
<dbReference type="RefSeq" id="WP_039212645.1">
    <property type="nucleotide sequence ID" value="NZ_CP186330.1"/>
</dbReference>
<dbReference type="SUPFAM" id="SSF53271">
    <property type="entry name" value="PRTase-like"/>
    <property type="match status" value="1"/>
</dbReference>
<feature type="region of interest" description="Disordered" evidence="1">
    <location>
        <begin position="109"/>
        <end position="129"/>
    </location>
</feature>
<name>A0A0B9AHJ3_BRELN</name>
<dbReference type="OrthoDB" id="5242900at2"/>
<gene>
    <name evidence="2" type="ORF">AE0388_0093</name>
</gene>
<comment type="caution">
    <text evidence="2">The sequence shown here is derived from an EMBL/GenBank/DDBJ whole genome shotgun (WGS) entry which is preliminary data.</text>
</comment>
<sequence>MGLLGEFGELLLPRRCAGCGRENVSLCTRCLQLLGGIPRAMEPRYGTIPIVGVCEYNSQISKMVVGFKDEGRRDILDPLALALTRSIVAALDLIGYSGGAIRLFPAPSSDRARRRRGGSHTATLAERAKELSPELPLEVHDVLAAKRSRDQVGLGAIERAENAQRTQYLDRRRIAEISEPRAVSGTGSASADVLIDDFSTTGATLAESARLLASVQIRPAVGAVLGLGRGGTRFVSPFTV</sequence>
<evidence type="ECO:0000313" key="3">
    <source>
        <dbReference type="Proteomes" id="UP000031488"/>
    </source>
</evidence>
<proteinExistence type="predicted"/>
<dbReference type="PATRIC" id="fig|1703.6.peg.3420"/>
<organism evidence="2 3">
    <name type="scientific">Brevibacterium linens</name>
    <dbReference type="NCBI Taxonomy" id="1703"/>
    <lineage>
        <taxon>Bacteria</taxon>
        <taxon>Bacillati</taxon>
        <taxon>Actinomycetota</taxon>
        <taxon>Actinomycetes</taxon>
        <taxon>Micrococcales</taxon>
        <taxon>Brevibacteriaceae</taxon>
        <taxon>Brevibacterium</taxon>
    </lineage>
</organism>
<dbReference type="InterPro" id="IPR029057">
    <property type="entry name" value="PRTase-like"/>
</dbReference>
<dbReference type="Proteomes" id="UP000031488">
    <property type="component" value="Unassembled WGS sequence"/>
</dbReference>
<dbReference type="PANTHER" id="PTHR47505">
    <property type="entry name" value="DNA UTILIZATION PROTEIN YHGH"/>
    <property type="match status" value="1"/>
</dbReference>
<evidence type="ECO:0008006" key="4">
    <source>
        <dbReference type="Google" id="ProtNLM"/>
    </source>
</evidence>
<dbReference type="EMBL" id="JTJZ01000025">
    <property type="protein sequence ID" value="KHS50154.1"/>
    <property type="molecule type" value="Genomic_DNA"/>
</dbReference>
<dbReference type="PANTHER" id="PTHR47505:SF1">
    <property type="entry name" value="DNA UTILIZATION PROTEIN YHGH"/>
    <property type="match status" value="1"/>
</dbReference>
<accession>A0A0B9AHJ3</accession>
<protein>
    <recommendedName>
        <fullName evidence="4">ComF family protein</fullName>
    </recommendedName>
</protein>
<evidence type="ECO:0000313" key="2">
    <source>
        <dbReference type="EMBL" id="KHS50154.1"/>
    </source>
</evidence>
<dbReference type="AlphaFoldDB" id="A0A0B9AHJ3"/>